<dbReference type="RefSeq" id="WP_141725270.1">
    <property type="nucleotide sequence ID" value="NZ_FMHW01000002.1"/>
</dbReference>
<organism evidence="2 3">
    <name type="scientific">Micromonospora pallida</name>
    <dbReference type="NCBI Taxonomy" id="145854"/>
    <lineage>
        <taxon>Bacteria</taxon>
        <taxon>Bacillati</taxon>
        <taxon>Actinomycetota</taxon>
        <taxon>Actinomycetes</taxon>
        <taxon>Micromonosporales</taxon>
        <taxon>Micromonosporaceae</taxon>
        <taxon>Micromonospora</taxon>
    </lineage>
</organism>
<proteinExistence type="predicted"/>
<feature type="region of interest" description="Disordered" evidence="1">
    <location>
        <begin position="346"/>
        <end position="388"/>
    </location>
</feature>
<sequence length="691" mass="73105">MTRTATRRRRTPTPPARAAAPAEPAASAEPCASAEPAEAADHAAAYAAAEPADPASGYAAAEEMARRLRALACLPGPSAAPTAWPCDTGLLDWLRRMTYPALYTWAAEENLARRWIGGDVFGSRRLAPAPDFLAGTDVRRLAPHLVAPLLRRVSMTRPAPSAADLEPAALAADAGRVSTFRRDGAARLWGQPEHTPPLPDTTTIPHIVHGIWLGRPLPASNGFWTNYGAAADSYAGQVDFVLWTDIPRARFDAARATPPAPAGQPDPLAPVRALLTWADAHGIHLVSVAELFHANAPMTLHSPYALELNRGLPQGFAAASDHLRVEVVHRFGGLYADGDLHFLPDAALSPDEPADSPAGQGAEGPPGGGYRLFRGRWHGPPEADGPARLPELFDRVAASTHGFTLHALTDEIVLNDVVLAPAGHPALALWLEGARYNYLRDPRDLYAADAPQPAGSDAPAGSDPPPTSDPRAGSDPPVAAASGWRGEPASWTWAVTAMRTGRVHHWLLARLGIGAADLVKPAPAVRGHSELSWLPPVDGQPPVACPDPDPLPTLVACVDLLRWQHLSRSGDLCLTTVAPLVRGLPEPDTAWTALLLAFGHLSTDLGPVTSVTDRRRNQDQTLDVVVLPPEAEALLDRAATPATWFGSGAHSGDAEGAGPQAAGREYWFLGERTVPARLLPAGPGLVRPEGR</sequence>
<dbReference type="Gene3D" id="3.90.550.20">
    <property type="match status" value="1"/>
</dbReference>
<dbReference type="EMBL" id="FMHW01000002">
    <property type="protein sequence ID" value="SCL29375.1"/>
    <property type="molecule type" value="Genomic_DNA"/>
</dbReference>
<keyword evidence="3" id="KW-1185">Reference proteome</keyword>
<feature type="compositionally biased region" description="Low complexity" evidence="1">
    <location>
        <begin position="16"/>
        <end position="45"/>
    </location>
</feature>
<feature type="compositionally biased region" description="Basic residues" evidence="1">
    <location>
        <begin position="1"/>
        <end position="11"/>
    </location>
</feature>
<dbReference type="Proteomes" id="UP000198959">
    <property type="component" value="Unassembled WGS sequence"/>
</dbReference>
<feature type="region of interest" description="Disordered" evidence="1">
    <location>
        <begin position="447"/>
        <end position="485"/>
    </location>
</feature>
<reference evidence="3" key="1">
    <citation type="submission" date="2016-06" db="EMBL/GenBank/DDBJ databases">
        <authorList>
            <person name="Varghese N."/>
            <person name="Submissions Spin"/>
        </authorList>
    </citation>
    <scope>NUCLEOTIDE SEQUENCE [LARGE SCALE GENOMIC DNA]</scope>
    <source>
        <strain evidence="3">DSM 43817</strain>
    </source>
</reference>
<dbReference type="STRING" id="145854.GA0074692_2714"/>
<dbReference type="AlphaFoldDB" id="A0A1C6SJ40"/>
<dbReference type="OrthoDB" id="3877861at2"/>
<feature type="region of interest" description="Disordered" evidence="1">
    <location>
        <begin position="1"/>
        <end position="45"/>
    </location>
</feature>
<dbReference type="SUPFAM" id="SSF53448">
    <property type="entry name" value="Nucleotide-diphospho-sugar transferases"/>
    <property type="match status" value="1"/>
</dbReference>
<dbReference type="InterPro" id="IPR029044">
    <property type="entry name" value="Nucleotide-diphossugar_trans"/>
</dbReference>
<evidence type="ECO:0008006" key="4">
    <source>
        <dbReference type="Google" id="ProtNLM"/>
    </source>
</evidence>
<name>A0A1C6SJ40_9ACTN</name>
<protein>
    <recommendedName>
        <fullName evidence="4">Glycosyltransferase sugar-binding region containing DXD motif-containing protein</fullName>
    </recommendedName>
</protein>
<evidence type="ECO:0000313" key="3">
    <source>
        <dbReference type="Proteomes" id="UP000198959"/>
    </source>
</evidence>
<evidence type="ECO:0000256" key="1">
    <source>
        <dbReference type="SAM" id="MobiDB-lite"/>
    </source>
</evidence>
<feature type="compositionally biased region" description="Gly residues" evidence="1">
    <location>
        <begin position="361"/>
        <end position="370"/>
    </location>
</feature>
<gene>
    <name evidence="2" type="ORF">GA0074692_2714</name>
</gene>
<accession>A0A1C6SJ40</accession>
<evidence type="ECO:0000313" key="2">
    <source>
        <dbReference type="EMBL" id="SCL29375.1"/>
    </source>
</evidence>